<dbReference type="RefSeq" id="WP_132168987.1">
    <property type="nucleotide sequence ID" value="NZ_SMKX01000049.1"/>
</dbReference>
<accession>A0A4R4ZIR6</accession>
<sequence>MTMTVGELFEALSTRFDSDAAAGLNRTLQWKITDEDPGVWAFEMADGQGRLIPGGVDAPDTTFTTTGATWMAIAEGRQDAMRAFMTGKLKVKGDMMLAMKVPKLFRTGF</sequence>
<evidence type="ECO:0000313" key="2">
    <source>
        <dbReference type="EMBL" id="TDD58611.1"/>
    </source>
</evidence>
<dbReference type="InterPro" id="IPR036527">
    <property type="entry name" value="SCP2_sterol-bd_dom_sf"/>
</dbReference>
<dbReference type="SUPFAM" id="SSF55718">
    <property type="entry name" value="SCP-like"/>
    <property type="match status" value="1"/>
</dbReference>
<comment type="caution">
    <text evidence="2">The sequence shown here is derived from an EMBL/GenBank/DDBJ whole genome shotgun (WGS) entry which is preliminary data.</text>
</comment>
<dbReference type="PANTHER" id="PTHR10094:SF25">
    <property type="entry name" value="SCP2 STEROL-BINDING DOMAIN-CONTAINING PROTEIN 1"/>
    <property type="match status" value="1"/>
</dbReference>
<gene>
    <name evidence="2" type="ORF">E1263_18545</name>
</gene>
<dbReference type="Proteomes" id="UP000295124">
    <property type="component" value="Unassembled WGS sequence"/>
</dbReference>
<keyword evidence="3" id="KW-1185">Reference proteome</keyword>
<evidence type="ECO:0000259" key="1">
    <source>
        <dbReference type="Pfam" id="PF02036"/>
    </source>
</evidence>
<dbReference type="AlphaFoldDB" id="A0A4R4ZIR6"/>
<dbReference type="PANTHER" id="PTHR10094">
    <property type="entry name" value="STEROL CARRIER PROTEIN 2 SCP-2 FAMILY PROTEIN"/>
    <property type="match status" value="1"/>
</dbReference>
<evidence type="ECO:0000313" key="3">
    <source>
        <dbReference type="Proteomes" id="UP000295124"/>
    </source>
</evidence>
<dbReference type="Gene3D" id="3.30.1050.10">
    <property type="entry name" value="SCP2 sterol-binding domain"/>
    <property type="match status" value="1"/>
</dbReference>
<dbReference type="OrthoDB" id="5243187at2"/>
<dbReference type="GO" id="GO:0005829">
    <property type="term" value="C:cytosol"/>
    <property type="evidence" value="ECO:0007669"/>
    <property type="project" value="TreeGrafter"/>
</dbReference>
<name>A0A4R4ZIR6_9ACTN</name>
<dbReference type="EMBL" id="SMKX01000049">
    <property type="protein sequence ID" value="TDD58611.1"/>
    <property type="molecule type" value="Genomic_DNA"/>
</dbReference>
<proteinExistence type="predicted"/>
<feature type="domain" description="SCP2" evidence="1">
    <location>
        <begin position="17"/>
        <end position="105"/>
    </location>
</feature>
<reference evidence="2 3" key="1">
    <citation type="submission" date="2019-03" db="EMBL/GenBank/DDBJ databases">
        <title>Draft genome sequences of novel Actinobacteria.</title>
        <authorList>
            <person name="Sahin N."/>
            <person name="Ay H."/>
            <person name="Saygin H."/>
        </authorList>
    </citation>
    <scope>NUCLEOTIDE SEQUENCE [LARGE SCALE GENOMIC DNA]</scope>
    <source>
        <strain evidence="2 3">JCM 13523</strain>
    </source>
</reference>
<organism evidence="2 3">
    <name type="scientific">Kribbella antibiotica</name>
    <dbReference type="NCBI Taxonomy" id="190195"/>
    <lineage>
        <taxon>Bacteria</taxon>
        <taxon>Bacillati</taxon>
        <taxon>Actinomycetota</taxon>
        <taxon>Actinomycetes</taxon>
        <taxon>Propionibacteriales</taxon>
        <taxon>Kribbellaceae</taxon>
        <taxon>Kribbella</taxon>
    </lineage>
</organism>
<dbReference type="InterPro" id="IPR003033">
    <property type="entry name" value="SCP2_sterol-bd_dom"/>
</dbReference>
<protein>
    <submittedName>
        <fullName evidence="2">SCP2 sterol-binding domain-containing protein</fullName>
    </submittedName>
</protein>
<dbReference type="Pfam" id="PF02036">
    <property type="entry name" value="SCP2"/>
    <property type="match status" value="1"/>
</dbReference>